<dbReference type="Gene3D" id="1.25.40.10">
    <property type="entry name" value="Tetratricopeptide repeat domain"/>
    <property type="match status" value="7"/>
</dbReference>
<dbReference type="Proteomes" id="UP001141806">
    <property type="component" value="Unassembled WGS sequence"/>
</dbReference>
<comment type="caution">
    <text evidence="3">The sequence shown here is derived from an EMBL/GenBank/DDBJ whole genome shotgun (WGS) entry which is preliminary data.</text>
</comment>
<sequence>MLLRRTFCSWGQQQQQQQSLAKKLWALSVEGRLDEAIRILRHTPDSARQLLTSETYLPLIRCCIKYKAFVQGREIHKHITESGIIPDVVLQNNLMMLFSKCGNLELTRQVFEGMAQRNLFSWTAMIGAYCNSGNSLKAFTSYEEMILVGFRADHFLYPLVLKSCSGMKALGRGQRVHADIIRSGFQWDLVVMNSLIDMYAKCGNVGDAKRTFDEMAVRDIFTWTSMLVGYTQMGHGLQALELFIEMMLSGIKPSSATLAGILPIFSDLGSLELAKQIHGLVIVNGFEHEKFVGTALIDMYANCGGLGYGRLIFDRVKDKDVVCWNTMIKGYAQMDLFDEVLKFLRWMHKDGKNPNKTTWDCIISLFLQRGRPVEVLFGLVNQLEQKGMRLSEMSLTLLDQICEQVEDIKQIMELHRHLSRSGYILGSIVASCLIRMYSKCGDLEAAQEVFDCIRVKELDCWNSIIACFAYNAYANKALELFDSMRETCMEPNVHSWNTVIAGFVDVGDFDTALEIFTAMKWSNQKLNPTSFDIILPVIGKFSCSVTGKQLHSMFLRNACEMNRFVWTAFINMYGNCRNLDYAINLFESIDDKDAVSWNAIISALAKNGYLDEASRTFHEMKMAGMSANIITWTAMVSGYAQNGEVDESFKHFRELQLEGLKPNSITIASMLPACAQSATLSHGKSIHCYIIRSGLHYDDIFVANALIDMFVKCGCMEYAEQVFRILPWKDVVSWNTMIQGFSVHGKAESALALFSQMLKDRVDPDGVTFVGVLSACSHAGLVEEGWKHFNSMDSIYGIVPSGKHYACMVDLLGHKGHFEDVRNFILQMPLQPTASLWGALLSACKTHGNVEMAEYTMDHLIELQPQNPGNYVVLSNIYANSGRWNDVDHVKKLMVDHGVRKLPGCSWIEVGSSVRAFTVENPWKEDMNLEINKILLDLAAAMIDEGYVPQTDTFGLLEVGNGA</sequence>
<evidence type="ECO:0000313" key="4">
    <source>
        <dbReference type="Proteomes" id="UP001141806"/>
    </source>
</evidence>
<dbReference type="OrthoDB" id="185373at2759"/>
<organism evidence="3 4">
    <name type="scientific">Protea cynaroides</name>
    <dbReference type="NCBI Taxonomy" id="273540"/>
    <lineage>
        <taxon>Eukaryota</taxon>
        <taxon>Viridiplantae</taxon>
        <taxon>Streptophyta</taxon>
        <taxon>Embryophyta</taxon>
        <taxon>Tracheophyta</taxon>
        <taxon>Spermatophyta</taxon>
        <taxon>Magnoliopsida</taxon>
        <taxon>Proteales</taxon>
        <taxon>Proteaceae</taxon>
        <taxon>Protea</taxon>
    </lineage>
</organism>
<dbReference type="Pfam" id="PF01535">
    <property type="entry name" value="PPR"/>
    <property type="match status" value="6"/>
</dbReference>
<protein>
    <submittedName>
        <fullName evidence="3">Uncharacterized protein</fullName>
    </submittedName>
</protein>
<evidence type="ECO:0000256" key="2">
    <source>
        <dbReference type="PROSITE-ProRule" id="PRU00708"/>
    </source>
</evidence>
<name>A0A9Q0QT31_9MAGN</name>
<dbReference type="PROSITE" id="PS51375">
    <property type="entry name" value="PPR"/>
    <property type="match status" value="9"/>
</dbReference>
<evidence type="ECO:0000256" key="1">
    <source>
        <dbReference type="ARBA" id="ARBA00022737"/>
    </source>
</evidence>
<dbReference type="FunFam" id="1.25.40.10:FF:000090">
    <property type="entry name" value="Pentatricopeptide repeat-containing protein, chloroplastic"/>
    <property type="match status" value="1"/>
</dbReference>
<feature type="repeat" description="PPR" evidence="2">
    <location>
        <begin position="628"/>
        <end position="662"/>
    </location>
</feature>
<dbReference type="PANTHER" id="PTHR47926">
    <property type="entry name" value="PENTATRICOPEPTIDE REPEAT-CONTAINING PROTEIN"/>
    <property type="match status" value="1"/>
</dbReference>
<dbReference type="InterPro" id="IPR046848">
    <property type="entry name" value="E_motif"/>
</dbReference>
<dbReference type="FunFam" id="1.25.40.10:FF:000393">
    <property type="entry name" value="Pentatricopeptide repeat-containing protein At1g20230"/>
    <property type="match status" value="1"/>
</dbReference>
<proteinExistence type="predicted"/>
<dbReference type="InterPro" id="IPR011990">
    <property type="entry name" value="TPR-like_helical_dom_sf"/>
</dbReference>
<feature type="repeat" description="PPR" evidence="2">
    <location>
        <begin position="593"/>
        <end position="627"/>
    </location>
</feature>
<keyword evidence="1" id="KW-0677">Repeat</keyword>
<feature type="repeat" description="PPR" evidence="2">
    <location>
        <begin position="219"/>
        <end position="253"/>
    </location>
</feature>
<dbReference type="PANTHER" id="PTHR47926:SF347">
    <property type="entry name" value="PENTATRICOPEPTIDE REPEAT-CONTAINING PROTEIN"/>
    <property type="match status" value="1"/>
</dbReference>
<accession>A0A9Q0QT31</accession>
<feature type="repeat" description="PPR" evidence="2">
    <location>
        <begin position="320"/>
        <end position="354"/>
    </location>
</feature>
<feature type="repeat" description="PPR" evidence="2">
    <location>
        <begin position="118"/>
        <end position="152"/>
    </location>
</feature>
<feature type="repeat" description="PPR" evidence="2">
    <location>
        <begin position="730"/>
        <end position="764"/>
    </location>
</feature>
<dbReference type="Pfam" id="PF13041">
    <property type="entry name" value="PPR_2"/>
    <property type="match status" value="3"/>
</dbReference>
<dbReference type="SUPFAM" id="SSF48452">
    <property type="entry name" value="TPR-like"/>
    <property type="match status" value="1"/>
</dbReference>
<dbReference type="AlphaFoldDB" id="A0A9Q0QT31"/>
<dbReference type="Pfam" id="PF13812">
    <property type="entry name" value="PPR_3"/>
    <property type="match status" value="1"/>
</dbReference>
<dbReference type="InterPro" id="IPR002885">
    <property type="entry name" value="PPR_rpt"/>
</dbReference>
<dbReference type="InterPro" id="IPR046960">
    <property type="entry name" value="PPR_At4g14850-like_plant"/>
</dbReference>
<dbReference type="GO" id="GO:0009451">
    <property type="term" value="P:RNA modification"/>
    <property type="evidence" value="ECO:0007669"/>
    <property type="project" value="InterPro"/>
</dbReference>
<dbReference type="GO" id="GO:0003723">
    <property type="term" value="F:RNA binding"/>
    <property type="evidence" value="ECO:0007669"/>
    <property type="project" value="InterPro"/>
</dbReference>
<gene>
    <name evidence="3" type="ORF">NE237_003957</name>
</gene>
<keyword evidence="4" id="KW-1185">Reference proteome</keyword>
<dbReference type="EMBL" id="JAMYWD010000005">
    <property type="protein sequence ID" value="KAJ4970858.1"/>
    <property type="molecule type" value="Genomic_DNA"/>
</dbReference>
<feature type="repeat" description="PPR" evidence="2">
    <location>
        <begin position="492"/>
        <end position="526"/>
    </location>
</feature>
<feature type="repeat" description="PPR" evidence="2">
    <location>
        <begin position="188"/>
        <end position="218"/>
    </location>
</feature>
<dbReference type="Pfam" id="PF20431">
    <property type="entry name" value="E_motif"/>
    <property type="match status" value="1"/>
</dbReference>
<dbReference type="NCBIfam" id="TIGR00756">
    <property type="entry name" value="PPR"/>
    <property type="match status" value="9"/>
</dbReference>
<feature type="repeat" description="PPR" evidence="2">
    <location>
        <begin position="457"/>
        <end position="491"/>
    </location>
</feature>
<reference evidence="3" key="1">
    <citation type="journal article" date="2023" name="Plant J.">
        <title>The genome of the king protea, Protea cynaroides.</title>
        <authorList>
            <person name="Chang J."/>
            <person name="Duong T.A."/>
            <person name="Schoeman C."/>
            <person name="Ma X."/>
            <person name="Roodt D."/>
            <person name="Barker N."/>
            <person name="Li Z."/>
            <person name="Van de Peer Y."/>
            <person name="Mizrachi E."/>
        </authorList>
    </citation>
    <scope>NUCLEOTIDE SEQUENCE</scope>
    <source>
        <tissue evidence="3">Young leaves</tissue>
    </source>
</reference>
<evidence type="ECO:0000313" key="3">
    <source>
        <dbReference type="EMBL" id="KAJ4970858.1"/>
    </source>
</evidence>
<dbReference type="FunFam" id="1.25.40.10:FF:000344">
    <property type="entry name" value="Pentatricopeptide repeat-containing protein"/>
    <property type="match status" value="1"/>
</dbReference>